<evidence type="ECO:0000256" key="2">
    <source>
        <dbReference type="SAM" id="Phobius"/>
    </source>
</evidence>
<feature type="region of interest" description="Disordered" evidence="1">
    <location>
        <begin position="130"/>
        <end position="160"/>
    </location>
</feature>
<feature type="transmembrane region" description="Helical" evidence="2">
    <location>
        <begin position="316"/>
        <end position="336"/>
    </location>
</feature>
<name>A0A8H3IC34_9LECA</name>
<dbReference type="Proteomes" id="UP000664521">
    <property type="component" value="Unassembled WGS sequence"/>
</dbReference>
<protein>
    <submittedName>
        <fullName evidence="3">Uncharacterized protein</fullName>
    </submittedName>
</protein>
<proteinExistence type="predicted"/>
<dbReference type="OrthoDB" id="5360701at2759"/>
<keyword evidence="2" id="KW-0472">Membrane</keyword>
<dbReference type="EMBL" id="CAJPDS010000009">
    <property type="protein sequence ID" value="CAF9910640.1"/>
    <property type="molecule type" value="Genomic_DNA"/>
</dbReference>
<evidence type="ECO:0000313" key="4">
    <source>
        <dbReference type="Proteomes" id="UP000664521"/>
    </source>
</evidence>
<organism evidence="3 4">
    <name type="scientific">Heterodermia speciosa</name>
    <dbReference type="NCBI Taxonomy" id="116794"/>
    <lineage>
        <taxon>Eukaryota</taxon>
        <taxon>Fungi</taxon>
        <taxon>Dikarya</taxon>
        <taxon>Ascomycota</taxon>
        <taxon>Pezizomycotina</taxon>
        <taxon>Lecanoromycetes</taxon>
        <taxon>OSLEUM clade</taxon>
        <taxon>Lecanoromycetidae</taxon>
        <taxon>Caliciales</taxon>
        <taxon>Physciaceae</taxon>
        <taxon>Heterodermia</taxon>
    </lineage>
</organism>
<feature type="transmembrane region" description="Helical" evidence="2">
    <location>
        <begin position="280"/>
        <end position="304"/>
    </location>
</feature>
<dbReference type="AlphaFoldDB" id="A0A8H3IC34"/>
<evidence type="ECO:0000256" key="1">
    <source>
        <dbReference type="SAM" id="MobiDB-lite"/>
    </source>
</evidence>
<gene>
    <name evidence="3" type="ORF">HETSPECPRED_010132</name>
</gene>
<comment type="caution">
    <text evidence="3">The sequence shown here is derived from an EMBL/GenBank/DDBJ whole genome shotgun (WGS) entry which is preliminary data.</text>
</comment>
<evidence type="ECO:0000313" key="3">
    <source>
        <dbReference type="EMBL" id="CAF9910640.1"/>
    </source>
</evidence>
<sequence>MAFKCIARPRVRAFGFPVEGAQPTCPLYRMRRRAPSQACIAGPPSGFTGSIRTSTFRRCFADTRQQDNSNASSYLQSLPVEKQLSELLSKAKSLIQSTAVPSEESSKEALDSCKRLAAVLVGVEIDPKADSYSPTSSLLDLEERRKRSGSPSRSLSRATRDRIAEEVSKAALGIISCPPVFITPSLLATYVDTQALLNRPEAVPPALILYASKPLPRPGTTPIEYTASNPKKASSAVPISIASAALDAAIDAKNLPVCFDIINLTVCAPAFRRSKLVRRALLPGIGAAMVPAAVYAAASQWATWQDTMDNDLAMNLMFGGLLAYVGFTASIGFVAVTTANDQMDRVTWAVGTPLRERWLREEERAFADRVAGAWGFKEPWKRGQEEGLDWQQLYEWIGLRRMVLDKVGLMEGME</sequence>
<keyword evidence="4" id="KW-1185">Reference proteome</keyword>
<accession>A0A8H3IC34</accession>
<keyword evidence="2" id="KW-1133">Transmembrane helix</keyword>
<reference evidence="3" key="1">
    <citation type="submission" date="2021-03" db="EMBL/GenBank/DDBJ databases">
        <authorList>
            <person name="Tagirdzhanova G."/>
        </authorList>
    </citation>
    <scope>NUCLEOTIDE SEQUENCE</scope>
</reference>
<keyword evidence="2" id="KW-0812">Transmembrane</keyword>